<dbReference type="RefSeq" id="WP_003428881.1">
    <property type="nucleotide sequence ID" value="NZ_AP025558.1"/>
</dbReference>
<organism evidence="1 2">
    <name type="scientific">Clostridioides difficile</name>
    <name type="common">Peptoclostridium difficile</name>
    <dbReference type="NCBI Taxonomy" id="1496"/>
    <lineage>
        <taxon>Bacteria</taxon>
        <taxon>Bacillati</taxon>
        <taxon>Bacillota</taxon>
        <taxon>Clostridia</taxon>
        <taxon>Peptostreptococcales</taxon>
        <taxon>Peptostreptococcaceae</taxon>
        <taxon>Clostridioides</taxon>
    </lineage>
</organism>
<reference evidence="1" key="1">
    <citation type="journal article" date="2018" name="Genome Biol.">
        <title>SKESA: strategic k-mer extension for scrupulous assemblies.</title>
        <authorList>
            <person name="Souvorov A."/>
            <person name="Agarwala R."/>
            <person name="Lipman D.J."/>
        </authorList>
    </citation>
    <scope>NUCLEOTIDE SEQUENCE</scope>
    <source>
        <strain evidence="1">Clostridioides</strain>
    </source>
</reference>
<evidence type="ECO:0000313" key="2">
    <source>
        <dbReference type="Proteomes" id="UP000879542"/>
    </source>
</evidence>
<proteinExistence type="predicted"/>
<dbReference type="EMBL" id="DAEQIJ010000001">
    <property type="protein sequence ID" value="HBH2618426.1"/>
    <property type="molecule type" value="Genomic_DNA"/>
</dbReference>
<reference evidence="1" key="2">
    <citation type="submission" date="2021-06" db="EMBL/GenBank/DDBJ databases">
        <authorList>
            <consortium name="NCBI Pathogen Detection Project"/>
        </authorList>
    </citation>
    <scope>NUCLEOTIDE SEQUENCE</scope>
    <source>
        <strain evidence="1">Clostridioides</strain>
    </source>
</reference>
<dbReference type="Proteomes" id="UP000879542">
    <property type="component" value="Unassembled WGS sequence"/>
</dbReference>
<gene>
    <name evidence="1" type="ORF">KRQ00_000147</name>
</gene>
<dbReference type="AlphaFoldDB" id="A0A9P3WTD3"/>
<name>A0A9P3WTD3_CLODI</name>
<comment type="caution">
    <text evidence="1">The sequence shown here is derived from an EMBL/GenBank/DDBJ whole genome shotgun (WGS) entry which is preliminary data.</text>
</comment>
<evidence type="ECO:0000313" key="1">
    <source>
        <dbReference type="EMBL" id="HBH2618426.1"/>
    </source>
</evidence>
<sequence length="106" mass="12377">MNELVRHRFKIYLCLKKIISSVVILLGNYEKSINNSIIYGNKIVSSIKDLLKISQLTKEYNSAMSTFLLTDLDYKYIKEMMLKFNLLDDELSELESTVKEIMLDSE</sequence>
<protein>
    <submittedName>
        <fullName evidence="1">Uncharacterized protein</fullName>
    </submittedName>
</protein>
<accession>A0A9P3WTD3</accession>